<dbReference type="InterPro" id="IPR005829">
    <property type="entry name" value="Sugar_transporter_CS"/>
</dbReference>
<dbReference type="Pfam" id="PF07690">
    <property type="entry name" value="MFS_1"/>
    <property type="match status" value="1"/>
</dbReference>
<evidence type="ECO:0000256" key="5">
    <source>
        <dbReference type="ARBA" id="ARBA00022989"/>
    </source>
</evidence>
<dbReference type="EMBL" id="CP014163">
    <property type="protein sequence ID" value="AMC00071.1"/>
    <property type="molecule type" value="Genomic_DNA"/>
</dbReference>
<evidence type="ECO:0000256" key="4">
    <source>
        <dbReference type="ARBA" id="ARBA00022692"/>
    </source>
</evidence>
<comment type="subcellular location">
    <subcellularLocation>
        <location evidence="1">Cell membrane</location>
        <topology evidence="1">Multi-pass membrane protein</topology>
    </subcellularLocation>
</comment>
<keyword evidence="10" id="KW-1185">Reference proteome</keyword>
<feature type="transmembrane region" description="Helical" evidence="7">
    <location>
        <begin position="275"/>
        <end position="293"/>
    </location>
</feature>
<reference evidence="9 10" key="1">
    <citation type="journal article" date="2016" name="Genome Announc.">
        <title>Complete Genome Sequences of Aerococcus christensenii CCUG 28831T, Aerococcus sanguinicola CCUG 43001T, Aerococcus urinae CCUG 36881T, Aerococcus urinaeequi CCUG 28094T, Aerococcus urinaehominis CCUG 42038 BT, and Aerococcus viridans CCUG 4311T.</title>
        <authorList>
            <person name="Carkaci D."/>
            <person name="Dargis R."/>
            <person name="Nielsen X.C."/>
            <person name="Skovgaard O."/>
            <person name="Fuursted K."/>
            <person name="Christensen J.J."/>
        </authorList>
    </citation>
    <scope>NUCLEOTIDE SEQUENCE [LARGE SCALE GENOMIC DNA]</scope>
    <source>
        <strain evidence="9 10">CCUG42038B</strain>
    </source>
</reference>
<gene>
    <name evidence="9" type="ORF">AWM75_07730</name>
</gene>
<feature type="transmembrane region" description="Helical" evidence="7">
    <location>
        <begin position="360"/>
        <end position="381"/>
    </location>
</feature>
<keyword evidence="6 7" id="KW-0472">Membrane</keyword>
<name>A0A0X8FMM1_9LACT</name>
<dbReference type="PANTHER" id="PTHR23514">
    <property type="entry name" value="BYPASS OF STOP CODON PROTEIN 6"/>
    <property type="match status" value="1"/>
</dbReference>
<dbReference type="InterPro" id="IPR051788">
    <property type="entry name" value="MFS_Transporter"/>
</dbReference>
<feature type="transmembrane region" description="Helical" evidence="7">
    <location>
        <begin position="74"/>
        <end position="92"/>
    </location>
</feature>
<dbReference type="OrthoDB" id="7066727at2"/>
<feature type="transmembrane region" description="Helical" evidence="7">
    <location>
        <begin position="300"/>
        <end position="318"/>
    </location>
</feature>
<dbReference type="STRING" id="128944.AWM75_07730"/>
<evidence type="ECO:0000256" key="1">
    <source>
        <dbReference type="ARBA" id="ARBA00004651"/>
    </source>
</evidence>
<feature type="transmembrane region" description="Helical" evidence="7">
    <location>
        <begin position="160"/>
        <end position="180"/>
    </location>
</feature>
<evidence type="ECO:0000256" key="7">
    <source>
        <dbReference type="SAM" id="Phobius"/>
    </source>
</evidence>
<dbReference type="AlphaFoldDB" id="A0A0X8FMM1"/>
<protein>
    <submittedName>
        <fullName evidence="9">MFS transporter</fullName>
    </submittedName>
</protein>
<dbReference type="Proteomes" id="UP000062260">
    <property type="component" value="Chromosome"/>
</dbReference>
<accession>A0A0X8FMM1</accession>
<evidence type="ECO:0000259" key="8">
    <source>
        <dbReference type="PROSITE" id="PS50850"/>
    </source>
</evidence>
<proteinExistence type="inferred from homology"/>
<feature type="transmembrane region" description="Helical" evidence="7">
    <location>
        <begin position="387"/>
        <end position="408"/>
    </location>
</feature>
<feature type="transmembrane region" description="Helical" evidence="7">
    <location>
        <begin position="231"/>
        <end position="255"/>
    </location>
</feature>
<evidence type="ECO:0000256" key="2">
    <source>
        <dbReference type="ARBA" id="ARBA00008335"/>
    </source>
</evidence>
<feature type="transmembrane region" description="Helical" evidence="7">
    <location>
        <begin position="42"/>
        <end position="62"/>
    </location>
</feature>
<comment type="similarity">
    <text evidence="2">Belongs to the major facilitator superfamily.</text>
</comment>
<dbReference type="Gene3D" id="1.20.1250.20">
    <property type="entry name" value="MFS general substrate transporter like domains"/>
    <property type="match status" value="2"/>
</dbReference>
<feature type="domain" description="Major facilitator superfamily (MFS) profile" evidence="8">
    <location>
        <begin position="9"/>
        <end position="415"/>
    </location>
</feature>
<dbReference type="PANTHER" id="PTHR23514:SF3">
    <property type="entry name" value="BYPASS OF STOP CODON PROTEIN 6"/>
    <property type="match status" value="1"/>
</dbReference>
<reference evidence="10" key="2">
    <citation type="submission" date="2016-01" db="EMBL/GenBank/DDBJ databases">
        <title>Six Aerococcus type strain genome sequencing and assembly using PacBio and Illumina Hiseq.</title>
        <authorList>
            <person name="Carkaci D."/>
            <person name="Dargis R."/>
            <person name="Nielsen X.C."/>
            <person name="Skovgaard O."/>
            <person name="Fuursted K."/>
            <person name="Christensen J.J."/>
        </authorList>
    </citation>
    <scope>NUCLEOTIDE SEQUENCE [LARGE SCALE GENOMIC DNA]</scope>
    <source>
        <strain evidence="10">CCUG42038B</strain>
    </source>
</reference>
<dbReference type="GO" id="GO:0005886">
    <property type="term" value="C:plasma membrane"/>
    <property type="evidence" value="ECO:0007669"/>
    <property type="project" value="UniProtKB-SubCell"/>
</dbReference>
<keyword evidence="3" id="KW-0813">Transport</keyword>
<feature type="transmembrane region" description="Helical" evidence="7">
    <location>
        <begin position="12"/>
        <end position="30"/>
    </location>
</feature>
<keyword evidence="5 7" id="KW-1133">Transmembrane helix</keyword>
<dbReference type="InterPro" id="IPR011701">
    <property type="entry name" value="MFS"/>
</dbReference>
<evidence type="ECO:0000256" key="3">
    <source>
        <dbReference type="ARBA" id="ARBA00022448"/>
    </source>
</evidence>
<sequence>MTSKRYAPTALGIYMNYLIHGMGVIMISQHQEVLMAQWGTDLMGISSVISMLGIGRLIAIVASGPLSDKFGRRPFIKLGMAIYLIFFLGILLTTNIHVAMACAVVAGLANSCLDSGSYPALMEAFPLRAGTANVLIKAFVQIGQFILPFMISLLVALDMWFGWTFILVMLALVVNMVYLSRQPFPDEDMKALAQAQKAQQADSDLANPDADDEVAIKVINPIKHKAQPKMWLEGTAFILYGFVSQATFYVVSQYINTYGQATAGLSTSQANQLLSYYSIGSVLCVAVSAWLASRVRTVNLVLVYTFASAIAIFLMWQWPTPTILRIGSFLVGFFAAGGVMQLGLTVMGQMLPVGKGAITSVFYTFGSIASFTMPMIAGYLAQHHVAWIMALNFWIAVLGFVLALIIFIRYYQIIDTDRAN</sequence>
<evidence type="ECO:0000313" key="10">
    <source>
        <dbReference type="Proteomes" id="UP000062260"/>
    </source>
</evidence>
<evidence type="ECO:0000256" key="6">
    <source>
        <dbReference type="ARBA" id="ARBA00023136"/>
    </source>
</evidence>
<feature type="transmembrane region" description="Helical" evidence="7">
    <location>
        <begin position="324"/>
        <end position="348"/>
    </location>
</feature>
<dbReference type="GO" id="GO:0022857">
    <property type="term" value="F:transmembrane transporter activity"/>
    <property type="evidence" value="ECO:0007669"/>
    <property type="project" value="InterPro"/>
</dbReference>
<dbReference type="SUPFAM" id="SSF103473">
    <property type="entry name" value="MFS general substrate transporter"/>
    <property type="match status" value="1"/>
</dbReference>
<keyword evidence="4 7" id="KW-0812">Transmembrane</keyword>
<dbReference type="InterPro" id="IPR036259">
    <property type="entry name" value="MFS_trans_sf"/>
</dbReference>
<organism evidence="9 10">
    <name type="scientific">Aerococcus urinaehominis</name>
    <dbReference type="NCBI Taxonomy" id="128944"/>
    <lineage>
        <taxon>Bacteria</taxon>
        <taxon>Bacillati</taxon>
        <taxon>Bacillota</taxon>
        <taxon>Bacilli</taxon>
        <taxon>Lactobacillales</taxon>
        <taxon>Aerococcaceae</taxon>
        <taxon>Aerococcus</taxon>
    </lineage>
</organism>
<evidence type="ECO:0000313" key="9">
    <source>
        <dbReference type="EMBL" id="AMC00071.1"/>
    </source>
</evidence>
<dbReference type="KEGG" id="auh:AWM75_07730"/>
<dbReference type="InterPro" id="IPR020846">
    <property type="entry name" value="MFS_dom"/>
</dbReference>
<dbReference type="PROSITE" id="PS00216">
    <property type="entry name" value="SUGAR_TRANSPORT_1"/>
    <property type="match status" value="1"/>
</dbReference>
<dbReference type="PROSITE" id="PS50850">
    <property type="entry name" value="MFS"/>
    <property type="match status" value="1"/>
</dbReference>